<evidence type="ECO:0000256" key="8">
    <source>
        <dbReference type="HAMAP-Rule" id="MF_01521"/>
    </source>
</evidence>
<keyword evidence="5 8" id="KW-0406">Ion transport</keyword>
<dbReference type="AlphaFoldDB" id="A0A926RU96"/>
<proteinExistence type="inferred from homology"/>
<comment type="similarity">
    <text evidence="8">Belongs to the MntP (TC 9.B.29) family.</text>
</comment>
<keyword evidence="7 8" id="KW-0464">Manganese</keyword>
<feature type="transmembrane region" description="Helical" evidence="8">
    <location>
        <begin position="74"/>
        <end position="95"/>
    </location>
</feature>
<dbReference type="PANTHER" id="PTHR35529:SF1">
    <property type="entry name" value="MANGANESE EFFLUX PUMP MNTP-RELATED"/>
    <property type="match status" value="1"/>
</dbReference>
<name>A0A926RU96_9BACL</name>
<dbReference type="PANTHER" id="PTHR35529">
    <property type="entry name" value="MANGANESE EFFLUX PUMP MNTP-RELATED"/>
    <property type="match status" value="1"/>
</dbReference>
<feature type="transmembrane region" description="Helical" evidence="8">
    <location>
        <begin position="136"/>
        <end position="156"/>
    </location>
</feature>
<dbReference type="InterPro" id="IPR003810">
    <property type="entry name" value="Mntp/YtaF"/>
</dbReference>
<keyword evidence="2 8" id="KW-1003">Cell membrane</keyword>
<keyword evidence="6 8" id="KW-0472">Membrane</keyword>
<evidence type="ECO:0000256" key="4">
    <source>
        <dbReference type="ARBA" id="ARBA00022989"/>
    </source>
</evidence>
<sequence length="186" mass="20057">MDFTMPQWGQIITLTFIAIALGMDAFSLGIGVGMKRISLRKITTISLTIGIFHIIMPLIGIIIGHLLGNVIKEIAVMVGGGMLCFLGMNMLIQLLKHKERDSIHIQSITSVVLLSLTVSVDSLSAGLSLGLFASDLVLAILLFGFVGMIMAAMGLYLGRFVGYWLGRYGEAIGGIILILLGSKFLW</sequence>
<keyword evidence="3 8" id="KW-0812">Transmembrane</keyword>
<keyword evidence="10" id="KW-1185">Reference proteome</keyword>
<evidence type="ECO:0000313" key="10">
    <source>
        <dbReference type="Proteomes" id="UP000661691"/>
    </source>
</evidence>
<feature type="transmembrane region" description="Helical" evidence="8">
    <location>
        <begin position="12"/>
        <end position="33"/>
    </location>
</feature>
<dbReference type="HAMAP" id="MF_01521">
    <property type="entry name" value="MntP_pump"/>
    <property type="match status" value="1"/>
</dbReference>
<reference evidence="9" key="1">
    <citation type="submission" date="2020-09" db="EMBL/GenBank/DDBJ databases">
        <title>A novel bacterium of genus Hazenella, isolated from South China Sea.</title>
        <authorList>
            <person name="Huang H."/>
            <person name="Mo K."/>
            <person name="Hu Y."/>
        </authorList>
    </citation>
    <scope>NUCLEOTIDE SEQUENCE</scope>
    <source>
        <strain evidence="9">IB182357</strain>
    </source>
</reference>
<dbReference type="Proteomes" id="UP000661691">
    <property type="component" value="Unassembled WGS sequence"/>
</dbReference>
<comment type="function">
    <text evidence="8">Probably functions as a manganese efflux pump.</text>
</comment>
<gene>
    <name evidence="8" type="primary">mntP</name>
    <name evidence="9" type="ORF">IC620_07060</name>
</gene>
<dbReference type="EMBL" id="JACXAH010000008">
    <property type="protein sequence ID" value="MBD1372119.1"/>
    <property type="molecule type" value="Genomic_DNA"/>
</dbReference>
<evidence type="ECO:0000256" key="6">
    <source>
        <dbReference type="ARBA" id="ARBA00023136"/>
    </source>
</evidence>
<feature type="transmembrane region" description="Helical" evidence="8">
    <location>
        <begin position="168"/>
        <end position="185"/>
    </location>
</feature>
<dbReference type="Pfam" id="PF02659">
    <property type="entry name" value="Mntp"/>
    <property type="match status" value="1"/>
</dbReference>
<dbReference type="InterPro" id="IPR022929">
    <property type="entry name" value="Put_MntP"/>
</dbReference>
<evidence type="ECO:0000313" key="9">
    <source>
        <dbReference type="EMBL" id="MBD1372119.1"/>
    </source>
</evidence>
<evidence type="ECO:0000256" key="2">
    <source>
        <dbReference type="ARBA" id="ARBA00022475"/>
    </source>
</evidence>
<evidence type="ECO:0000256" key="1">
    <source>
        <dbReference type="ARBA" id="ARBA00022448"/>
    </source>
</evidence>
<dbReference type="GO" id="GO:0005886">
    <property type="term" value="C:plasma membrane"/>
    <property type="evidence" value="ECO:0007669"/>
    <property type="project" value="UniProtKB-SubCell"/>
</dbReference>
<dbReference type="GO" id="GO:0005384">
    <property type="term" value="F:manganese ion transmembrane transporter activity"/>
    <property type="evidence" value="ECO:0007669"/>
    <property type="project" value="UniProtKB-UniRule"/>
</dbReference>
<evidence type="ECO:0000256" key="7">
    <source>
        <dbReference type="ARBA" id="ARBA00023211"/>
    </source>
</evidence>
<feature type="transmembrane region" description="Helical" evidence="8">
    <location>
        <begin position="45"/>
        <end position="68"/>
    </location>
</feature>
<protein>
    <recommendedName>
        <fullName evidence="8">Putative manganese efflux pump MntP</fullName>
    </recommendedName>
</protein>
<evidence type="ECO:0000256" key="3">
    <source>
        <dbReference type="ARBA" id="ARBA00022692"/>
    </source>
</evidence>
<dbReference type="RefSeq" id="WP_191139543.1">
    <property type="nucleotide sequence ID" value="NZ_JACXAG020000003.1"/>
</dbReference>
<keyword evidence="1 8" id="KW-0813">Transport</keyword>
<keyword evidence="4 8" id="KW-1133">Transmembrane helix</keyword>
<accession>A0A926RU96</accession>
<comment type="caution">
    <text evidence="9">The sequence shown here is derived from an EMBL/GenBank/DDBJ whole genome shotgun (WGS) entry which is preliminary data.</text>
</comment>
<comment type="subcellular location">
    <subcellularLocation>
        <location evidence="8">Cell membrane</location>
        <topology evidence="8">Multi-pass membrane protein</topology>
    </subcellularLocation>
</comment>
<organism evidence="9 10">
    <name type="scientific">Polycladospora coralii</name>
    <dbReference type="NCBI Taxonomy" id="2771432"/>
    <lineage>
        <taxon>Bacteria</taxon>
        <taxon>Bacillati</taxon>
        <taxon>Bacillota</taxon>
        <taxon>Bacilli</taxon>
        <taxon>Bacillales</taxon>
        <taxon>Thermoactinomycetaceae</taxon>
        <taxon>Polycladospora</taxon>
    </lineage>
</organism>
<feature type="transmembrane region" description="Helical" evidence="8">
    <location>
        <begin position="107"/>
        <end position="130"/>
    </location>
</feature>
<evidence type="ECO:0000256" key="5">
    <source>
        <dbReference type="ARBA" id="ARBA00023065"/>
    </source>
</evidence>